<dbReference type="PANTHER" id="PTHR15036">
    <property type="entry name" value="PIKACHURIN-LIKE PROTEIN"/>
    <property type="match status" value="1"/>
</dbReference>
<dbReference type="CDD" id="cd00054">
    <property type="entry name" value="EGF_CA"/>
    <property type="match status" value="1"/>
</dbReference>
<dbReference type="InterPro" id="IPR000742">
    <property type="entry name" value="EGF"/>
</dbReference>
<feature type="domain" description="EGF-like" evidence="9">
    <location>
        <begin position="272"/>
        <end position="309"/>
    </location>
</feature>
<evidence type="ECO:0000256" key="3">
    <source>
        <dbReference type="ARBA" id="ARBA00022692"/>
    </source>
</evidence>
<dbReference type="SMART" id="SM00282">
    <property type="entry name" value="LamG"/>
    <property type="match status" value="1"/>
</dbReference>
<gene>
    <name evidence="10" type="ORF">X975_12922</name>
</gene>
<dbReference type="OMA" id="SANTQDY"/>
<evidence type="ECO:0000256" key="5">
    <source>
        <dbReference type="ARBA" id="ARBA00023136"/>
    </source>
</evidence>
<dbReference type="Gene3D" id="2.60.120.200">
    <property type="match status" value="3"/>
</dbReference>
<comment type="caution">
    <text evidence="7">Lacks conserved residue(s) required for the propagation of feature annotation.</text>
</comment>
<evidence type="ECO:0000256" key="1">
    <source>
        <dbReference type="ARBA" id="ARBA00004370"/>
    </source>
</evidence>
<evidence type="ECO:0000256" key="7">
    <source>
        <dbReference type="PROSITE-ProRule" id="PRU00076"/>
    </source>
</evidence>
<proteinExistence type="predicted"/>
<sequence length="362" mass="39543">MDVKVDSEATSRELSGQNINLDFQTLHIGAMENDRSPGSFTSTTSNKDVPNFVGHMQHFIFNGQHYFDMARSGQMTNFKVTAKFGKKDEIVHHPVTFKSKFTFIGLSQLKAYSSMNLYFQFKTLEPNGLILFNGGKGQDFIAIELVDGHLHYIFNLGDGPRKVRSNTRKTLNDNLWHAVTIGRPSVKQHTLMVDDMIATVASTGSNVHLDLDGLLYLGGVRRASYSSLPKLVQSRHGFEGCLASLDLNGETVDPIRDAVVPSTLVSAGCAGPVTKCSTTACANRGICVQMWNSYTCDCDMTSYTGPTCSDESISYKFGAKGGLISFTYPPDKRPDTKSDLLALGFISSTDNAVLVRIDSGSS</sequence>
<dbReference type="PANTHER" id="PTHR15036:SF89">
    <property type="entry name" value="NEUREXIN 1, ISOFORM F"/>
    <property type="match status" value="1"/>
</dbReference>
<dbReference type="PROSITE" id="PS50026">
    <property type="entry name" value="EGF_3"/>
    <property type="match status" value="1"/>
</dbReference>
<dbReference type="GO" id="GO:0016020">
    <property type="term" value="C:membrane"/>
    <property type="evidence" value="ECO:0007669"/>
    <property type="project" value="UniProtKB-SubCell"/>
</dbReference>
<keyword evidence="11" id="KW-1185">Reference proteome</keyword>
<evidence type="ECO:0000313" key="11">
    <source>
        <dbReference type="Proteomes" id="UP000054359"/>
    </source>
</evidence>
<name>A0A087UC35_STEMI</name>
<keyword evidence="5" id="KW-0472">Membrane</keyword>
<dbReference type="Pfam" id="PF00008">
    <property type="entry name" value="EGF"/>
    <property type="match status" value="1"/>
</dbReference>
<keyword evidence="4" id="KW-1133">Transmembrane helix</keyword>
<dbReference type="Pfam" id="PF02210">
    <property type="entry name" value="Laminin_G_2"/>
    <property type="match status" value="1"/>
</dbReference>
<keyword evidence="2 7" id="KW-0245">EGF-like domain</keyword>
<comment type="subcellular location">
    <subcellularLocation>
        <location evidence="1">Membrane</location>
    </subcellularLocation>
</comment>
<dbReference type="SUPFAM" id="SSF49899">
    <property type="entry name" value="Concanavalin A-like lectins/glucanases"/>
    <property type="match status" value="2"/>
</dbReference>
<keyword evidence="6" id="KW-1015">Disulfide bond</keyword>
<dbReference type="InterPro" id="IPR050372">
    <property type="entry name" value="Neurexin-related_CASP"/>
</dbReference>
<feature type="non-terminal residue" evidence="10">
    <location>
        <position position="362"/>
    </location>
</feature>
<evidence type="ECO:0000313" key="10">
    <source>
        <dbReference type="EMBL" id="KFM74924.1"/>
    </source>
</evidence>
<dbReference type="Proteomes" id="UP000054359">
    <property type="component" value="Unassembled WGS sequence"/>
</dbReference>
<evidence type="ECO:0000259" key="9">
    <source>
        <dbReference type="PROSITE" id="PS50026"/>
    </source>
</evidence>
<protein>
    <submittedName>
        <fullName evidence="10">Neurexin-2-alpha</fullName>
    </submittedName>
</protein>
<dbReference type="InterPro" id="IPR013320">
    <property type="entry name" value="ConA-like_dom_sf"/>
</dbReference>
<dbReference type="STRING" id="407821.A0A087UC35"/>
<evidence type="ECO:0000256" key="4">
    <source>
        <dbReference type="ARBA" id="ARBA00022989"/>
    </source>
</evidence>
<dbReference type="PROSITE" id="PS50025">
    <property type="entry name" value="LAM_G_DOMAIN"/>
    <property type="match status" value="1"/>
</dbReference>
<dbReference type="OrthoDB" id="6275838at2759"/>
<dbReference type="AlphaFoldDB" id="A0A087UC35"/>
<keyword evidence="3" id="KW-0812">Transmembrane</keyword>
<dbReference type="Gene3D" id="2.10.25.10">
    <property type="entry name" value="Laminin"/>
    <property type="match status" value="1"/>
</dbReference>
<dbReference type="CDD" id="cd00110">
    <property type="entry name" value="LamG"/>
    <property type="match status" value="1"/>
</dbReference>
<reference evidence="10 11" key="1">
    <citation type="submission" date="2013-11" db="EMBL/GenBank/DDBJ databases">
        <title>Genome sequencing of Stegodyphus mimosarum.</title>
        <authorList>
            <person name="Bechsgaard J."/>
        </authorList>
    </citation>
    <scope>NUCLEOTIDE SEQUENCE [LARGE SCALE GENOMIC DNA]</scope>
</reference>
<evidence type="ECO:0000256" key="2">
    <source>
        <dbReference type="ARBA" id="ARBA00022536"/>
    </source>
</evidence>
<feature type="domain" description="Laminin G" evidence="8">
    <location>
        <begin position="93"/>
        <end position="269"/>
    </location>
</feature>
<organism evidence="10 11">
    <name type="scientific">Stegodyphus mimosarum</name>
    <name type="common">African social velvet spider</name>
    <dbReference type="NCBI Taxonomy" id="407821"/>
    <lineage>
        <taxon>Eukaryota</taxon>
        <taxon>Metazoa</taxon>
        <taxon>Ecdysozoa</taxon>
        <taxon>Arthropoda</taxon>
        <taxon>Chelicerata</taxon>
        <taxon>Arachnida</taxon>
        <taxon>Araneae</taxon>
        <taxon>Araneomorphae</taxon>
        <taxon>Entelegynae</taxon>
        <taxon>Eresoidea</taxon>
        <taxon>Eresidae</taxon>
        <taxon>Stegodyphus</taxon>
    </lineage>
</organism>
<evidence type="ECO:0000256" key="6">
    <source>
        <dbReference type="ARBA" id="ARBA00023157"/>
    </source>
</evidence>
<accession>A0A087UC35</accession>
<dbReference type="InterPro" id="IPR001791">
    <property type="entry name" value="Laminin_G"/>
</dbReference>
<dbReference type="EMBL" id="KK119165">
    <property type="protein sequence ID" value="KFM74924.1"/>
    <property type="molecule type" value="Genomic_DNA"/>
</dbReference>
<dbReference type="FunFam" id="2.10.25.10:FF:000015">
    <property type="entry name" value="neurexin-1 isoform X1"/>
    <property type="match status" value="1"/>
</dbReference>
<evidence type="ECO:0000259" key="8">
    <source>
        <dbReference type="PROSITE" id="PS50025"/>
    </source>
</evidence>